<reference evidence="7 8" key="1">
    <citation type="submission" date="2016-02" db="EMBL/GenBank/DDBJ databases">
        <title>Draft genome sequence of Thermodesulfatator sp. S606.</title>
        <authorList>
            <person name="Lai Q."/>
            <person name="Cao J."/>
            <person name="Dupont S."/>
            <person name="Shao Z."/>
            <person name="Jebbar M."/>
            <person name="Alain K."/>
        </authorList>
    </citation>
    <scope>NUCLEOTIDE SEQUENCE [LARGE SCALE GENOMIC DNA]</scope>
    <source>
        <strain evidence="7 8">S606</strain>
    </source>
</reference>
<name>A0A177E7Q6_9BACT</name>
<dbReference type="AlphaFoldDB" id="A0A177E7Q6"/>
<dbReference type="EMBL" id="LSFI01000017">
    <property type="protein sequence ID" value="OAG27925.1"/>
    <property type="molecule type" value="Genomic_DNA"/>
</dbReference>
<protein>
    <recommendedName>
        <fullName evidence="6">FAD-binding PCMH-type domain-containing protein</fullName>
    </recommendedName>
</protein>
<keyword evidence="5" id="KW-0560">Oxidoreductase</keyword>
<dbReference type="SUPFAM" id="SSF56176">
    <property type="entry name" value="FAD-binding/transporter-associated domain-like"/>
    <property type="match status" value="1"/>
</dbReference>
<accession>A0A177E7Q6</accession>
<dbReference type="GO" id="GO:0016491">
    <property type="term" value="F:oxidoreductase activity"/>
    <property type="evidence" value="ECO:0007669"/>
    <property type="project" value="UniProtKB-KW"/>
</dbReference>
<evidence type="ECO:0000313" key="8">
    <source>
        <dbReference type="Proteomes" id="UP000076964"/>
    </source>
</evidence>
<keyword evidence="8" id="KW-1185">Reference proteome</keyword>
<dbReference type="InterPro" id="IPR006094">
    <property type="entry name" value="Oxid_FAD_bind_N"/>
</dbReference>
<dbReference type="PANTHER" id="PTHR42934">
    <property type="entry name" value="GLYCOLATE OXIDASE SUBUNIT GLCD"/>
    <property type="match status" value="1"/>
</dbReference>
<dbReference type="Pfam" id="PF01565">
    <property type="entry name" value="FAD_binding_4"/>
    <property type="match status" value="1"/>
</dbReference>
<dbReference type="Gene3D" id="3.30.465.10">
    <property type="match status" value="1"/>
</dbReference>
<keyword evidence="4" id="KW-0274">FAD</keyword>
<comment type="caution">
    <text evidence="7">The sequence shown here is derived from an EMBL/GenBank/DDBJ whole genome shotgun (WGS) entry which is preliminary data.</text>
</comment>
<organism evidence="7 8">
    <name type="scientific">Thermodesulfatator autotrophicus</name>
    <dbReference type="NCBI Taxonomy" id="1795632"/>
    <lineage>
        <taxon>Bacteria</taxon>
        <taxon>Pseudomonadati</taxon>
        <taxon>Thermodesulfobacteriota</taxon>
        <taxon>Thermodesulfobacteria</taxon>
        <taxon>Thermodesulfobacteriales</taxon>
        <taxon>Thermodesulfatatoraceae</taxon>
        <taxon>Thermodesulfatator</taxon>
    </lineage>
</organism>
<evidence type="ECO:0000256" key="5">
    <source>
        <dbReference type="ARBA" id="ARBA00023002"/>
    </source>
</evidence>
<evidence type="ECO:0000313" key="7">
    <source>
        <dbReference type="EMBL" id="OAG27925.1"/>
    </source>
</evidence>
<dbReference type="InterPro" id="IPR016171">
    <property type="entry name" value="Vanillyl_alc_oxidase_C-sub2"/>
</dbReference>
<dbReference type="Gene3D" id="1.10.45.10">
    <property type="entry name" value="Vanillyl-alcohol Oxidase, Chain A, domain 4"/>
    <property type="match status" value="1"/>
</dbReference>
<evidence type="ECO:0000256" key="3">
    <source>
        <dbReference type="ARBA" id="ARBA00022630"/>
    </source>
</evidence>
<dbReference type="PANTHER" id="PTHR42934:SF3">
    <property type="entry name" value="D-LACTATE DEHYDROGENASE"/>
    <property type="match status" value="1"/>
</dbReference>
<dbReference type="InterPro" id="IPR036318">
    <property type="entry name" value="FAD-bd_PCMH-like_sf"/>
</dbReference>
<evidence type="ECO:0000256" key="4">
    <source>
        <dbReference type="ARBA" id="ARBA00022827"/>
    </source>
</evidence>
<evidence type="ECO:0000259" key="6">
    <source>
        <dbReference type="PROSITE" id="PS51387"/>
    </source>
</evidence>
<dbReference type="InterPro" id="IPR051914">
    <property type="entry name" value="FAD-linked_OxidoTrans_Type4"/>
</dbReference>
<dbReference type="STRING" id="1795632.TH606_04425"/>
<dbReference type="InterPro" id="IPR016169">
    <property type="entry name" value="FAD-bd_PCMH_sub2"/>
</dbReference>
<comment type="cofactor">
    <cofactor evidence="1">
        <name>FAD</name>
        <dbReference type="ChEBI" id="CHEBI:57692"/>
    </cofactor>
</comment>
<comment type="similarity">
    <text evidence="2">Belongs to the FAD-binding oxidoreductase/transferase type 4 family.</text>
</comment>
<gene>
    <name evidence="7" type="ORF">TH606_04425</name>
</gene>
<dbReference type="InterPro" id="IPR004113">
    <property type="entry name" value="FAD-bd_oxidored_4_C"/>
</dbReference>
<evidence type="ECO:0000256" key="2">
    <source>
        <dbReference type="ARBA" id="ARBA00008000"/>
    </source>
</evidence>
<dbReference type="SUPFAM" id="SSF55103">
    <property type="entry name" value="FAD-linked oxidases, C-terminal domain"/>
    <property type="match status" value="1"/>
</dbReference>
<sequence length="447" mass="48726">MRKKLRQILGKRFLEAPEDLKAYSVDASPYNFLPEAVALPVNAEEIAEILRLAQQENFPVIPRGAGTATTGASLAPQGGLVLSLLRLNRIIEINQEDLVAVVEPGVFTGEFKRAVEELGLFYPPDPASYEFSTIGGNVACGAGGPKGLKYGTTKDYVLGLEAVTATGEIIFCGRRTMKGVVGYNLVHLFTGSEGTLGVITKLILKLIPKPPSQATIALWLESTEKAAQAFLEILKAGLFPSTAELLDDTTLSAVKNLLKKEIHPKAQALLLLEFDGAKKQVEEDLSEAQKTLSNFGMKLDIAVNKKERERLWQARRLISPALKKIAPGKLADDVVLPRSKLPEFLSFAKKIGEKYGLTVACFGHLGDGNIHVNILFEKEDESKAREARNEILNKVLASCGTISGEHGIGFTKKGFLPKELSPEVLLLMKKIKEVFDPQNILNPGKIF</sequence>
<keyword evidence="3" id="KW-0285">Flavoprotein</keyword>
<dbReference type="FunFam" id="3.30.70.2740:FF:000001">
    <property type="entry name" value="D-lactate dehydrogenase mitochondrial"/>
    <property type="match status" value="1"/>
</dbReference>
<dbReference type="Gene3D" id="3.30.70.2740">
    <property type="match status" value="1"/>
</dbReference>
<dbReference type="GO" id="GO:0071949">
    <property type="term" value="F:FAD binding"/>
    <property type="evidence" value="ECO:0007669"/>
    <property type="project" value="InterPro"/>
</dbReference>
<feature type="domain" description="FAD-binding PCMH-type" evidence="6">
    <location>
        <begin position="30"/>
        <end position="209"/>
    </location>
</feature>
<proteinExistence type="inferred from homology"/>
<dbReference type="Proteomes" id="UP000076964">
    <property type="component" value="Unassembled WGS sequence"/>
</dbReference>
<dbReference type="InterPro" id="IPR016164">
    <property type="entry name" value="FAD-linked_Oxase-like_C"/>
</dbReference>
<dbReference type="FunFam" id="1.10.45.10:FF:000001">
    <property type="entry name" value="D-lactate dehydrogenase mitochondrial"/>
    <property type="match status" value="1"/>
</dbReference>
<dbReference type="InterPro" id="IPR016166">
    <property type="entry name" value="FAD-bd_PCMH"/>
</dbReference>
<dbReference type="PROSITE" id="PS51387">
    <property type="entry name" value="FAD_PCMH"/>
    <property type="match status" value="1"/>
</dbReference>
<evidence type="ECO:0000256" key="1">
    <source>
        <dbReference type="ARBA" id="ARBA00001974"/>
    </source>
</evidence>
<dbReference type="Pfam" id="PF02913">
    <property type="entry name" value="FAD-oxidase_C"/>
    <property type="match status" value="1"/>
</dbReference>